<keyword evidence="7" id="KW-0560">Oxidoreductase</keyword>
<evidence type="ECO:0000256" key="9">
    <source>
        <dbReference type="PIRSR" id="PIRSR000362-1"/>
    </source>
</evidence>
<evidence type="ECO:0000256" key="3">
    <source>
        <dbReference type="ARBA" id="ARBA00013223"/>
    </source>
</evidence>
<reference evidence="13" key="1">
    <citation type="submission" date="2016-07" db="EMBL/GenBank/DDBJ databases">
        <title>Sequence Frankia sp. strain CcI1.17.</title>
        <authorList>
            <person name="Ghodhbane-Gtari F."/>
            <person name="Swanson E."/>
            <person name="Gueddou A."/>
            <person name="Morris K."/>
            <person name="Hezbri K."/>
            <person name="Ktari A."/>
            <person name="Nouioui I."/>
            <person name="Abebe-Akele F."/>
            <person name="Simpson S."/>
            <person name="Thomas K."/>
            <person name="Gtari M."/>
            <person name="Tisa L.S."/>
            <person name="Hurst S."/>
        </authorList>
    </citation>
    <scope>NUCLEOTIDE SEQUENCE [LARGE SCALE GENOMIC DNA]</scope>
    <source>
        <strain evidence="13">Cc1.17</strain>
    </source>
</reference>
<feature type="binding site" evidence="9">
    <location>
        <begin position="366"/>
        <end position="368"/>
    </location>
    <ligand>
        <name>FAD</name>
        <dbReference type="ChEBI" id="CHEBI:57692"/>
    </ligand>
</feature>
<feature type="binding site" evidence="10">
    <location>
        <position position="213"/>
    </location>
    <ligand>
        <name>NADP(+)</name>
        <dbReference type="ChEBI" id="CHEBI:58349"/>
    </ligand>
</feature>
<comment type="similarity">
    <text evidence="2">Belongs to the ferredoxin--NADP reductase type 1 family.</text>
</comment>
<feature type="binding site" evidence="9">
    <location>
        <position position="86"/>
    </location>
    <ligand>
        <name>FAD</name>
        <dbReference type="ChEBI" id="CHEBI:57692"/>
    </ligand>
</feature>
<dbReference type="Pfam" id="PF07992">
    <property type="entry name" value="Pyr_redox_2"/>
    <property type="match status" value="1"/>
</dbReference>
<keyword evidence="5 9" id="KW-0274">FAD</keyword>
<feature type="binding site" evidence="10">
    <location>
        <begin position="201"/>
        <end position="202"/>
    </location>
    <ligand>
        <name>NADP(+)</name>
        <dbReference type="ChEBI" id="CHEBI:58349"/>
    </ligand>
</feature>
<evidence type="ECO:0000256" key="8">
    <source>
        <dbReference type="ARBA" id="ARBA00047776"/>
    </source>
</evidence>
<feature type="domain" description="FAD/NAD(P)-binding" evidence="11">
    <location>
        <begin position="11"/>
        <end position="203"/>
    </location>
</feature>
<comment type="caution">
    <text evidence="12">The sequence shown here is derived from an EMBL/GenBank/DDBJ whole genome shotgun (WGS) entry which is preliminary data.</text>
</comment>
<keyword evidence="4" id="KW-0285">Flavoprotein</keyword>
<dbReference type="EC" id="1.18.1.2" evidence="3"/>
<dbReference type="PIRSF" id="PIRSF000362">
    <property type="entry name" value="FNR"/>
    <property type="match status" value="1"/>
</dbReference>
<evidence type="ECO:0000259" key="11">
    <source>
        <dbReference type="Pfam" id="PF07992"/>
    </source>
</evidence>
<dbReference type="RefSeq" id="WP_071082303.1">
    <property type="nucleotide sequence ID" value="NZ_MBLM01000005.1"/>
</dbReference>
<dbReference type="InterPro" id="IPR021163">
    <property type="entry name" value="Ferredox_Rdtase_adrenod"/>
</dbReference>
<dbReference type="SUPFAM" id="SSF51971">
    <property type="entry name" value="Nucleotide-binding domain"/>
    <property type="match status" value="2"/>
</dbReference>
<dbReference type="Proteomes" id="UP000179627">
    <property type="component" value="Unassembled WGS sequence"/>
</dbReference>
<dbReference type="PRINTS" id="PR00419">
    <property type="entry name" value="ADXRDTASE"/>
</dbReference>
<dbReference type="PANTHER" id="PTHR48467">
    <property type="entry name" value="GLUTAMATE SYNTHASE 1 [NADH], CHLOROPLASTIC-LIKE"/>
    <property type="match status" value="1"/>
</dbReference>
<keyword evidence="13" id="KW-1185">Reference proteome</keyword>
<dbReference type="GO" id="GO:0004324">
    <property type="term" value="F:ferredoxin-NADP+ reductase activity"/>
    <property type="evidence" value="ECO:0007669"/>
    <property type="project" value="UniProtKB-EC"/>
</dbReference>
<feature type="binding site" evidence="9">
    <location>
        <position position="50"/>
    </location>
    <ligand>
        <name>FAD</name>
        <dbReference type="ChEBI" id="CHEBI:57692"/>
    </ligand>
</feature>
<proteinExistence type="inferred from homology"/>
<dbReference type="InterPro" id="IPR055275">
    <property type="entry name" value="Ferredox_Rdtase"/>
</dbReference>
<dbReference type="AlphaFoldDB" id="A0A1S1RJP8"/>
<evidence type="ECO:0000256" key="4">
    <source>
        <dbReference type="ARBA" id="ARBA00022630"/>
    </source>
</evidence>
<dbReference type="Gene3D" id="3.40.50.720">
    <property type="entry name" value="NAD(P)-binding Rossmann-like Domain"/>
    <property type="match status" value="1"/>
</dbReference>
<dbReference type="InterPro" id="IPR023753">
    <property type="entry name" value="FAD/NAD-binding_dom"/>
</dbReference>
<evidence type="ECO:0000256" key="7">
    <source>
        <dbReference type="ARBA" id="ARBA00023002"/>
    </source>
</evidence>
<keyword evidence="6 10" id="KW-0521">NADP</keyword>
<dbReference type="Gene3D" id="3.50.50.60">
    <property type="entry name" value="FAD/NAD(P)-binding domain"/>
    <property type="match status" value="1"/>
</dbReference>
<dbReference type="PANTHER" id="PTHR48467:SF1">
    <property type="entry name" value="GLUTAMATE SYNTHASE 1 [NADH], CHLOROPLASTIC-LIKE"/>
    <property type="match status" value="1"/>
</dbReference>
<accession>A0A1S1RJP8</accession>
<comment type="cofactor">
    <cofactor evidence="1 9">
        <name>FAD</name>
        <dbReference type="ChEBI" id="CHEBI:57692"/>
    </cofactor>
</comment>
<organism evidence="12 13">
    <name type="scientific">Parafrankia colletiae</name>
    <dbReference type="NCBI Taxonomy" id="573497"/>
    <lineage>
        <taxon>Bacteria</taxon>
        <taxon>Bacillati</taxon>
        <taxon>Actinomycetota</taxon>
        <taxon>Actinomycetes</taxon>
        <taxon>Frankiales</taxon>
        <taxon>Frankiaceae</taxon>
        <taxon>Parafrankia</taxon>
    </lineage>
</organism>
<evidence type="ECO:0000256" key="2">
    <source>
        <dbReference type="ARBA" id="ARBA00008312"/>
    </source>
</evidence>
<feature type="binding site" evidence="10">
    <location>
        <position position="366"/>
    </location>
    <ligand>
        <name>NADP(+)</name>
        <dbReference type="ChEBI" id="CHEBI:58349"/>
    </ligand>
</feature>
<dbReference type="InterPro" id="IPR036188">
    <property type="entry name" value="FAD/NAD-bd_sf"/>
</dbReference>
<feature type="binding site" evidence="9">
    <location>
        <position position="20"/>
    </location>
    <ligand>
        <name>FAD</name>
        <dbReference type="ChEBI" id="CHEBI:57692"/>
    </ligand>
</feature>
<feature type="binding site" evidence="9">
    <location>
        <position position="359"/>
    </location>
    <ligand>
        <name>FAD</name>
        <dbReference type="ChEBI" id="CHEBI:57692"/>
    </ligand>
</feature>
<name>A0A1S1RJP8_9ACTN</name>
<protein>
    <recommendedName>
        <fullName evidence="3">ferredoxin--NADP(+) reductase</fullName>
        <ecNumber evidence="3">1.18.1.2</ecNumber>
    </recommendedName>
</protein>
<evidence type="ECO:0000313" key="12">
    <source>
        <dbReference type="EMBL" id="OHV45635.1"/>
    </source>
</evidence>
<dbReference type="OrthoDB" id="289202at2"/>
<evidence type="ECO:0000256" key="10">
    <source>
        <dbReference type="PIRSR" id="PIRSR000362-2"/>
    </source>
</evidence>
<sequence>MPQGNETGPLTVAVVGSGPSGFYAAASLLEQSDVPVRVDMYERLATPWGLVRSGVAPDHPKIKAVSSVYAAIAAHENFRFFGNVDIGSTVTREELTERYDAVLYAVGAQTDRRLGIPGEDLPGSESAVDFVGWYNGHPDYAHLKFDLTGERGVVIGAGNVALDVARILCSPHERLARTDIADHALEALRDCALKEVMVVGRRGAAQAAFTTAELKELPEFTESGVDVDPAEVAEQPGEDALSRLVKRNLTIMRGYAQNPLPPGARRVALRFQRTPLEIRGDGRVEEIVFARNALKVGEDGWVSAVDTGERETVATSLVLRAVGYKGRSIKGLPFDDRRGVIPNVNGRIDGVEREYVAGWIKRGPTGIIGTNKKCAAESVGRLLADVADGSLRRHERDGSVDTLADIEGWLRSRQRHLVTEAGWRLIDAAERSTGEPSGRPRVKLVLTEELLDIALERRIA</sequence>
<evidence type="ECO:0000256" key="1">
    <source>
        <dbReference type="ARBA" id="ARBA00001974"/>
    </source>
</evidence>
<evidence type="ECO:0000256" key="6">
    <source>
        <dbReference type="ARBA" id="ARBA00022857"/>
    </source>
</evidence>
<evidence type="ECO:0000256" key="5">
    <source>
        <dbReference type="ARBA" id="ARBA00022827"/>
    </source>
</evidence>
<dbReference type="EMBL" id="MBLM01000005">
    <property type="protein sequence ID" value="OHV45635.1"/>
    <property type="molecule type" value="Genomic_DNA"/>
</dbReference>
<feature type="binding site" evidence="9">
    <location>
        <position position="42"/>
    </location>
    <ligand>
        <name>FAD</name>
        <dbReference type="ChEBI" id="CHEBI:57692"/>
    </ligand>
</feature>
<gene>
    <name evidence="12" type="ORF">CC117_31735</name>
</gene>
<comment type="catalytic activity">
    <reaction evidence="8">
        <text>2 reduced [2Fe-2S]-[ferredoxin] + NADP(+) + H(+) = 2 oxidized [2Fe-2S]-[ferredoxin] + NADPH</text>
        <dbReference type="Rhea" id="RHEA:20125"/>
        <dbReference type="Rhea" id="RHEA-COMP:10000"/>
        <dbReference type="Rhea" id="RHEA-COMP:10001"/>
        <dbReference type="ChEBI" id="CHEBI:15378"/>
        <dbReference type="ChEBI" id="CHEBI:33737"/>
        <dbReference type="ChEBI" id="CHEBI:33738"/>
        <dbReference type="ChEBI" id="CHEBI:57783"/>
        <dbReference type="ChEBI" id="CHEBI:58349"/>
        <dbReference type="EC" id="1.18.1.2"/>
    </reaction>
</comment>
<evidence type="ECO:0000313" key="13">
    <source>
        <dbReference type="Proteomes" id="UP000179627"/>
    </source>
</evidence>